<evidence type="ECO:0000256" key="3">
    <source>
        <dbReference type="ARBA" id="ARBA00010728"/>
    </source>
</evidence>
<proteinExistence type="inferred from homology"/>
<comment type="catalytic activity">
    <reaction evidence="10 12">
        <text>tRNA(Sec) + L-serine + ATP = L-seryl-tRNA(Sec) + AMP + diphosphate + H(+)</text>
        <dbReference type="Rhea" id="RHEA:42580"/>
        <dbReference type="Rhea" id="RHEA-COMP:9742"/>
        <dbReference type="Rhea" id="RHEA-COMP:10128"/>
        <dbReference type="ChEBI" id="CHEBI:15378"/>
        <dbReference type="ChEBI" id="CHEBI:30616"/>
        <dbReference type="ChEBI" id="CHEBI:33019"/>
        <dbReference type="ChEBI" id="CHEBI:33384"/>
        <dbReference type="ChEBI" id="CHEBI:78442"/>
        <dbReference type="ChEBI" id="CHEBI:78533"/>
        <dbReference type="ChEBI" id="CHEBI:456215"/>
        <dbReference type="EC" id="6.1.1.11"/>
    </reaction>
</comment>
<gene>
    <name evidence="12" type="primary">serS</name>
    <name evidence="17" type="ORF">BGO89_07840</name>
</gene>
<dbReference type="Gene3D" id="3.30.930.10">
    <property type="entry name" value="Bira Bifunctional Protein, Domain 2"/>
    <property type="match status" value="1"/>
</dbReference>
<feature type="binding site" evidence="12 14">
    <location>
        <begin position="260"/>
        <end position="262"/>
    </location>
    <ligand>
        <name>ATP</name>
        <dbReference type="ChEBI" id="CHEBI:30616"/>
    </ligand>
</feature>
<dbReference type="EC" id="6.1.1.11" evidence="12"/>
<dbReference type="Proteomes" id="UP000184233">
    <property type="component" value="Unassembled WGS sequence"/>
</dbReference>
<evidence type="ECO:0000313" key="18">
    <source>
        <dbReference type="Proteomes" id="UP000184233"/>
    </source>
</evidence>
<comment type="catalytic activity">
    <reaction evidence="11 12">
        <text>tRNA(Ser) + L-serine + ATP = L-seryl-tRNA(Ser) + AMP + diphosphate + H(+)</text>
        <dbReference type="Rhea" id="RHEA:12292"/>
        <dbReference type="Rhea" id="RHEA-COMP:9669"/>
        <dbReference type="Rhea" id="RHEA-COMP:9703"/>
        <dbReference type="ChEBI" id="CHEBI:15378"/>
        <dbReference type="ChEBI" id="CHEBI:30616"/>
        <dbReference type="ChEBI" id="CHEBI:33019"/>
        <dbReference type="ChEBI" id="CHEBI:33384"/>
        <dbReference type="ChEBI" id="CHEBI:78442"/>
        <dbReference type="ChEBI" id="CHEBI:78533"/>
        <dbReference type="ChEBI" id="CHEBI:456215"/>
        <dbReference type="EC" id="6.1.1.11"/>
    </reaction>
</comment>
<evidence type="ECO:0000256" key="9">
    <source>
        <dbReference type="ARBA" id="ARBA00023146"/>
    </source>
</evidence>
<evidence type="ECO:0000256" key="5">
    <source>
        <dbReference type="ARBA" id="ARBA00022598"/>
    </source>
</evidence>
<dbReference type="PIRSF" id="PIRSF001529">
    <property type="entry name" value="Ser-tRNA-synth_IIa"/>
    <property type="match status" value="1"/>
</dbReference>
<evidence type="ECO:0000256" key="10">
    <source>
        <dbReference type="ARBA" id="ARBA00047929"/>
    </source>
</evidence>
<dbReference type="Gene3D" id="1.10.287.40">
    <property type="entry name" value="Serine-tRNA synthetase, tRNA binding domain"/>
    <property type="match status" value="1"/>
</dbReference>
<comment type="pathway">
    <text evidence="2 12">Aminoacyl-tRNA biosynthesis; selenocysteinyl-tRNA(Sec) biosynthesis; L-seryl-tRNA(Sec) from L-serine and tRNA(Sec): step 1/1.</text>
</comment>
<dbReference type="AlphaFoldDB" id="A0A1M3L3G4"/>
<organism evidence="17 18">
    <name type="scientific">Candidatus Kapaibacterium thiocyanatum</name>
    <dbReference type="NCBI Taxonomy" id="1895771"/>
    <lineage>
        <taxon>Bacteria</taxon>
        <taxon>Pseudomonadati</taxon>
        <taxon>Candidatus Kapaibacteriota</taxon>
        <taxon>Candidatus Kapaibacteriia</taxon>
        <taxon>Candidatus Kapaibacteriales</taxon>
        <taxon>Candidatus Kapaibacteriaceae</taxon>
        <taxon>Candidatus Kapaibacterium</taxon>
    </lineage>
</organism>
<comment type="domain">
    <text evidence="12">Consists of two distinct domains, a catalytic core and a N-terminal extension that is involved in tRNA binding.</text>
</comment>
<dbReference type="PANTHER" id="PTHR43697">
    <property type="entry name" value="SERYL-TRNA SYNTHETASE"/>
    <property type="match status" value="1"/>
</dbReference>
<keyword evidence="9 12" id="KW-0030">Aminoacyl-tRNA synthetase</keyword>
<name>A0A1M3L3G4_9BACT</name>
<comment type="subcellular location">
    <subcellularLocation>
        <location evidence="1 12">Cytoplasm</location>
    </subcellularLocation>
</comment>
<comment type="function">
    <text evidence="12">Catalyzes the attachment of serine to tRNA(Ser). Is also able to aminoacylate tRNA(Sec) with serine, to form the misacylated tRNA L-seryl-tRNA(Sec), which will be further converted into selenocysteinyl-tRNA(Sec).</text>
</comment>
<accession>A0A1M3L3G4</accession>
<dbReference type="HAMAP" id="MF_00176">
    <property type="entry name" value="Ser_tRNA_synth_type1"/>
    <property type="match status" value="1"/>
</dbReference>
<keyword evidence="4 12" id="KW-0963">Cytoplasm</keyword>
<dbReference type="InterPro" id="IPR045864">
    <property type="entry name" value="aa-tRNA-synth_II/BPL/LPL"/>
</dbReference>
<dbReference type="GO" id="GO:0004828">
    <property type="term" value="F:serine-tRNA ligase activity"/>
    <property type="evidence" value="ECO:0007669"/>
    <property type="project" value="UniProtKB-UniRule"/>
</dbReference>
<dbReference type="PANTHER" id="PTHR43697:SF1">
    <property type="entry name" value="SERINE--TRNA LIGASE"/>
    <property type="match status" value="1"/>
</dbReference>
<dbReference type="Pfam" id="PF00587">
    <property type="entry name" value="tRNA-synt_2b"/>
    <property type="match status" value="1"/>
</dbReference>
<feature type="binding site" evidence="12">
    <location>
        <begin position="229"/>
        <end position="231"/>
    </location>
    <ligand>
        <name>L-serine</name>
        <dbReference type="ChEBI" id="CHEBI:33384"/>
    </ligand>
</feature>
<sequence>MLDLKFIREHADDVRRNCVNKNDNSDIDGLLELDIRRRTIIQEVEELKSRRNKVSEEVAVLKKSGGDATQQIEEMRVVNVRIKDLDEDLRSTEERIDGIMLRIPNMADPSVPIGKTADDNVEVRREGQPLERAWRKDHIELSRQLGILDFERGAKVTGTGFGFYVGKGARLERALINFFLDTNTAVHGYREIMPPFVANTASLRGTGQLPKSEEDMYHISKDELYLIPTAEVPITNFHRDDVLAGEDLPVRFAGYSACFRREAGSYGKDTRGFLRVHQFNKVELVKFVTPDSSYDELEALVGNVEYILRALGFTYRVLLLCTGDMTFGGAKTYDLEVWSPYEQKWLEVSSCTNFESFQARRANIRYKATSASKPDYVHTLNGSGLATSRIMVALLEQYQTEDGRIVIPEVLRPYTGFSEI</sequence>
<keyword evidence="15" id="KW-0175">Coiled coil</keyword>
<keyword evidence="7 12" id="KW-0067">ATP-binding</keyword>
<dbReference type="InterPro" id="IPR033729">
    <property type="entry name" value="SerRS_core"/>
</dbReference>
<feature type="binding site" evidence="13">
    <location>
        <position position="381"/>
    </location>
    <ligand>
        <name>L-serine</name>
        <dbReference type="ChEBI" id="CHEBI:33384"/>
    </ligand>
</feature>
<evidence type="ECO:0000256" key="2">
    <source>
        <dbReference type="ARBA" id="ARBA00005045"/>
    </source>
</evidence>
<evidence type="ECO:0000259" key="16">
    <source>
        <dbReference type="PROSITE" id="PS50862"/>
    </source>
</evidence>
<feature type="binding site" evidence="13">
    <location>
        <position position="229"/>
    </location>
    <ligand>
        <name>L-serine</name>
        <dbReference type="ChEBI" id="CHEBI:33384"/>
    </ligand>
</feature>
<dbReference type="PRINTS" id="PR00981">
    <property type="entry name" value="TRNASYNTHSER"/>
</dbReference>
<keyword evidence="8 12" id="KW-0648">Protein biosynthesis</keyword>
<evidence type="ECO:0000256" key="8">
    <source>
        <dbReference type="ARBA" id="ARBA00022917"/>
    </source>
</evidence>
<dbReference type="InterPro" id="IPR015866">
    <property type="entry name" value="Ser-tRNA-synth_1_N"/>
</dbReference>
<dbReference type="InterPro" id="IPR010978">
    <property type="entry name" value="tRNA-bd_arm"/>
</dbReference>
<keyword evidence="5 12" id="KW-0436">Ligase</keyword>
<evidence type="ECO:0000256" key="6">
    <source>
        <dbReference type="ARBA" id="ARBA00022741"/>
    </source>
</evidence>
<dbReference type="InterPro" id="IPR002314">
    <property type="entry name" value="aa-tRNA-synt_IIb"/>
</dbReference>
<feature type="binding site" evidence="13">
    <location>
        <position position="260"/>
    </location>
    <ligand>
        <name>L-serine</name>
        <dbReference type="ChEBI" id="CHEBI:33384"/>
    </ligand>
</feature>
<feature type="binding site" evidence="12">
    <location>
        <position position="276"/>
    </location>
    <ligand>
        <name>ATP</name>
        <dbReference type="ChEBI" id="CHEBI:30616"/>
    </ligand>
</feature>
<evidence type="ECO:0000256" key="12">
    <source>
        <dbReference type="HAMAP-Rule" id="MF_00176"/>
    </source>
</evidence>
<evidence type="ECO:0000256" key="7">
    <source>
        <dbReference type="ARBA" id="ARBA00022840"/>
    </source>
</evidence>
<dbReference type="EMBL" id="MKVH01000008">
    <property type="protein sequence ID" value="OJX59903.1"/>
    <property type="molecule type" value="Genomic_DNA"/>
</dbReference>
<evidence type="ECO:0000256" key="1">
    <source>
        <dbReference type="ARBA" id="ARBA00004496"/>
    </source>
</evidence>
<dbReference type="CDD" id="cd00770">
    <property type="entry name" value="SerRS_core"/>
    <property type="match status" value="1"/>
</dbReference>
<feature type="coiled-coil region" evidence="15">
    <location>
        <begin position="37"/>
        <end position="102"/>
    </location>
</feature>
<dbReference type="GO" id="GO:0005524">
    <property type="term" value="F:ATP binding"/>
    <property type="evidence" value="ECO:0007669"/>
    <property type="project" value="UniProtKB-UniRule"/>
</dbReference>
<protein>
    <recommendedName>
        <fullName evidence="12">Serine--tRNA ligase</fullName>
        <ecNumber evidence="12">6.1.1.11</ecNumber>
    </recommendedName>
    <alternativeName>
        <fullName evidence="12">Seryl-tRNA synthetase</fullName>
        <shortName evidence="12">SerRS</shortName>
    </alternativeName>
    <alternativeName>
        <fullName evidence="12">Seryl-tRNA(Ser/Sec) synthetase</fullName>
    </alternativeName>
</protein>
<evidence type="ECO:0000313" key="17">
    <source>
        <dbReference type="EMBL" id="OJX59903.1"/>
    </source>
</evidence>
<feature type="binding site" evidence="12 14">
    <location>
        <begin position="347"/>
        <end position="350"/>
    </location>
    <ligand>
        <name>ATP</name>
        <dbReference type="ChEBI" id="CHEBI:30616"/>
    </ligand>
</feature>
<dbReference type="SUPFAM" id="SSF46589">
    <property type="entry name" value="tRNA-binding arm"/>
    <property type="match status" value="1"/>
</dbReference>
<dbReference type="Pfam" id="PF02403">
    <property type="entry name" value="Seryl_tRNA_N"/>
    <property type="match status" value="1"/>
</dbReference>
<dbReference type="InterPro" id="IPR002317">
    <property type="entry name" value="Ser-tRNA-ligase_type_1"/>
</dbReference>
<dbReference type="GO" id="GO:0005737">
    <property type="term" value="C:cytoplasm"/>
    <property type="evidence" value="ECO:0007669"/>
    <property type="project" value="UniProtKB-SubCell"/>
</dbReference>
<dbReference type="InterPro" id="IPR006195">
    <property type="entry name" value="aa-tRNA-synth_II"/>
</dbReference>
<dbReference type="SUPFAM" id="SSF55681">
    <property type="entry name" value="Class II aaRS and biotin synthetases"/>
    <property type="match status" value="1"/>
</dbReference>
<feature type="binding site" evidence="12">
    <location>
        <position position="383"/>
    </location>
    <ligand>
        <name>L-serine</name>
        <dbReference type="ChEBI" id="CHEBI:33384"/>
    </ligand>
</feature>
<dbReference type="NCBIfam" id="TIGR00414">
    <property type="entry name" value="serS"/>
    <property type="match status" value="1"/>
</dbReference>
<evidence type="ECO:0000256" key="13">
    <source>
        <dbReference type="PIRSR" id="PIRSR001529-1"/>
    </source>
</evidence>
<evidence type="ECO:0000256" key="4">
    <source>
        <dbReference type="ARBA" id="ARBA00022490"/>
    </source>
</evidence>
<comment type="caution">
    <text evidence="17">The sequence shown here is derived from an EMBL/GenBank/DDBJ whole genome shotgun (WGS) entry which is preliminary data.</text>
</comment>
<keyword evidence="6 12" id="KW-0547">Nucleotide-binding</keyword>
<feature type="domain" description="Aminoacyl-transfer RNA synthetases class-II family profile" evidence="16">
    <location>
        <begin position="137"/>
        <end position="408"/>
    </location>
</feature>
<comment type="similarity">
    <text evidence="3 12">Belongs to the class-II aminoacyl-tRNA synthetase family. Type-1 seryl-tRNA synthetase subfamily.</text>
</comment>
<reference evidence="17 18" key="1">
    <citation type="submission" date="2016-09" db="EMBL/GenBank/DDBJ databases">
        <title>Genome-resolved meta-omics ties microbial dynamics to process performance in biotechnology for thiocyanate degradation.</title>
        <authorList>
            <person name="Kantor R.S."/>
            <person name="Huddy R.J."/>
            <person name="Iyer R."/>
            <person name="Thomas B.C."/>
            <person name="Brown C.T."/>
            <person name="Anantharaman K."/>
            <person name="Tringe S."/>
            <person name="Hettich R.L."/>
            <person name="Harrison S.T."/>
            <person name="Banfield J.F."/>
        </authorList>
    </citation>
    <scope>NUCLEOTIDE SEQUENCE [LARGE SCALE GENOMIC DNA]</scope>
    <source>
        <strain evidence="17">59-99</strain>
    </source>
</reference>
<evidence type="ECO:0000256" key="11">
    <source>
        <dbReference type="ARBA" id="ARBA00048823"/>
    </source>
</evidence>
<dbReference type="GO" id="GO:0016260">
    <property type="term" value="P:selenocysteine biosynthetic process"/>
    <property type="evidence" value="ECO:0007669"/>
    <property type="project" value="UniProtKB-UniRule"/>
</dbReference>
<dbReference type="GO" id="GO:0006434">
    <property type="term" value="P:seryl-tRNA aminoacylation"/>
    <property type="evidence" value="ECO:0007669"/>
    <property type="project" value="UniProtKB-UniRule"/>
</dbReference>
<dbReference type="STRING" id="1895771.BGO89_07840"/>
<dbReference type="PROSITE" id="PS50862">
    <property type="entry name" value="AA_TRNA_LIGASE_II"/>
    <property type="match status" value="1"/>
</dbReference>
<evidence type="ECO:0000256" key="15">
    <source>
        <dbReference type="SAM" id="Coils"/>
    </source>
</evidence>
<evidence type="ECO:0000256" key="14">
    <source>
        <dbReference type="PIRSR" id="PIRSR001529-2"/>
    </source>
</evidence>
<feature type="binding site" evidence="12 13">
    <location>
        <position position="283"/>
    </location>
    <ligand>
        <name>L-serine</name>
        <dbReference type="ChEBI" id="CHEBI:33384"/>
    </ligand>
</feature>
<feature type="binding site" evidence="14">
    <location>
        <begin position="276"/>
        <end position="279"/>
    </location>
    <ligand>
        <name>ATP</name>
        <dbReference type="ChEBI" id="CHEBI:30616"/>
    </ligand>
</feature>
<comment type="subunit">
    <text evidence="12">Homodimer. The tRNA molecule binds across the dimer.</text>
</comment>
<dbReference type="UniPathway" id="UPA00906">
    <property type="reaction ID" value="UER00895"/>
</dbReference>
<dbReference type="InterPro" id="IPR042103">
    <property type="entry name" value="SerRS_1_N_sf"/>
</dbReference>